<dbReference type="STRING" id="8187.ENSLCAP00010009264"/>
<dbReference type="InterPro" id="IPR000034">
    <property type="entry name" value="Laminin_IV"/>
</dbReference>
<dbReference type="SMART" id="SM00181">
    <property type="entry name" value="EGF"/>
    <property type="match status" value="3"/>
</dbReference>
<dbReference type="GeneID" id="108884874"/>
<dbReference type="RefSeq" id="XP_018534499.1">
    <property type="nucleotide sequence ID" value="XM_018678983.2"/>
</dbReference>
<dbReference type="GeneTree" id="ENSGT00940000160470"/>
<feature type="coiled-coil region" evidence="9">
    <location>
        <begin position="663"/>
        <end position="690"/>
    </location>
</feature>
<dbReference type="InterPro" id="IPR002049">
    <property type="entry name" value="LE_dom"/>
</dbReference>
<dbReference type="FunFam" id="2.10.25.10:FF:000180">
    <property type="entry name" value="Netrin G2"/>
    <property type="match status" value="1"/>
</dbReference>
<feature type="domain" description="Laminin EGF-like" evidence="11">
    <location>
        <begin position="522"/>
        <end position="561"/>
    </location>
</feature>
<feature type="chain" id="PRO_5044612602" evidence="10">
    <location>
        <begin position="23"/>
        <end position="1133"/>
    </location>
</feature>
<evidence type="ECO:0000256" key="7">
    <source>
        <dbReference type="ARBA" id="ARBA00023292"/>
    </source>
</evidence>
<proteinExistence type="predicted"/>
<feature type="disulfide bond" evidence="8">
    <location>
        <begin position="81"/>
        <end position="93"/>
    </location>
</feature>
<evidence type="ECO:0000256" key="6">
    <source>
        <dbReference type="ARBA" id="ARBA00023180"/>
    </source>
</evidence>
<dbReference type="Pfam" id="PF24973">
    <property type="entry name" value="EGF_LMN_ATRN"/>
    <property type="match status" value="1"/>
</dbReference>
<dbReference type="FunFam" id="2.10.25.10:FF:000188">
    <property type="entry name" value="Laminin subunit gamma 2"/>
    <property type="match status" value="2"/>
</dbReference>
<dbReference type="Pfam" id="PF00052">
    <property type="entry name" value="Laminin_B"/>
    <property type="match status" value="1"/>
</dbReference>
<evidence type="ECO:0000256" key="5">
    <source>
        <dbReference type="ARBA" id="ARBA00023157"/>
    </source>
</evidence>
<dbReference type="SMART" id="SM00180">
    <property type="entry name" value="EGF_Lam"/>
    <property type="match status" value="6"/>
</dbReference>
<dbReference type="Proteomes" id="UP000694890">
    <property type="component" value="Linkage group LG4"/>
</dbReference>
<feature type="disulfide bond" evidence="8">
    <location>
        <begin position="437"/>
        <end position="446"/>
    </location>
</feature>
<comment type="subcellular location">
    <subcellularLocation>
        <location evidence="1">Secreted</location>
        <location evidence="1">Extracellular space</location>
        <location evidence="1">Extracellular matrix</location>
        <location evidence="1">Basement membrane</location>
    </subcellularLocation>
</comment>
<evidence type="ECO:0000256" key="3">
    <source>
        <dbReference type="ARBA" id="ARBA00022737"/>
    </source>
</evidence>
<evidence type="ECO:0000313" key="15">
    <source>
        <dbReference type="RefSeq" id="XP_018534499.1"/>
    </source>
</evidence>
<dbReference type="CDD" id="cd00055">
    <property type="entry name" value="EGF_Lam"/>
    <property type="match status" value="4"/>
</dbReference>
<keyword evidence="14" id="KW-1185">Reference proteome</keyword>
<dbReference type="InterPro" id="IPR000742">
    <property type="entry name" value="EGF"/>
</dbReference>
<feature type="coiled-coil region" evidence="9">
    <location>
        <begin position="593"/>
        <end position="620"/>
    </location>
</feature>
<evidence type="ECO:0000259" key="12">
    <source>
        <dbReference type="PROSITE" id="PS51115"/>
    </source>
</evidence>
<dbReference type="InterPro" id="IPR056863">
    <property type="entry name" value="LMN_ATRN_NET-like_EGF"/>
</dbReference>
<feature type="domain" description="Laminin EGF-like" evidence="11">
    <location>
        <begin position="415"/>
        <end position="469"/>
    </location>
</feature>
<dbReference type="InterPro" id="IPR050440">
    <property type="entry name" value="Laminin/Netrin_ECM"/>
</dbReference>
<accession>A0A4W6CCF1</accession>
<feature type="coiled-coil region" evidence="9">
    <location>
        <begin position="937"/>
        <end position="998"/>
    </location>
</feature>
<keyword evidence="2 10" id="KW-0732">Signal</keyword>
<comment type="caution">
    <text evidence="8">Lacks conserved residue(s) required for the propagation of feature annotation.</text>
</comment>
<gene>
    <name evidence="13" type="primary">LAMC2</name>
    <name evidence="15" type="synonym">lamc2</name>
</gene>
<organism evidence="13 14">
    <name type="scientific">Lates calcarifer</name>
    <name type="common">Barramundi</name>
    <name type="synonym">Holocentrus calcarifer</name>
    <dbReference type="NCBI Taxonomy" id="8187"/>
    <lineage>
        <taxon>Eukaryota</taxon>
        <taxon>Metazoa</taxon>
        <taxon>Chordata</taxon>
        <taxon>Craniata</taxon>
        <taxon>Vertebrata</taxon>
        <taxon>Euteleostomi</taxon>
        <taxon>Actinopterygii</taxon>
        <taxon>Neopterygii</taxon>
        <taxon>Teleostei</taxon>
        <taxon>Neoteleostei</taxon>
        <taxon>Acanthomorphata</taxon>
        <taxon>Carangaria</taxon>
        <taxon>Carangaria incertae sedis</taxon>
        <taxon>Centropomidae</taxon>
        <taxon>Lates</taxon>
    </lineage>
</organism>
<feature type="disulfide bond" evidence="8">
    <location>
        <begin position="101"/>
        <end position="110"/>
    </location>
</feature>
<dbReference type="Proteomes" id="UP000314980">
    <property type="component" value="Unassembled WGS sequence"/>
</dbReference>
<evidence type="ECO:0000256" key="1">
    <source>
        <dbReference type="ARBA" id="ARBA00004302"/>
    </source>
</evidence>
<keyword evidence="4" id="KW-0964">Secreted</keyword>
<feature type="domain" description="Laminin EGF-like" evidence="11">
    <location>
        <begin position="81"/>
        <end position="125"/>
    </location>
</feature>
<dbReference type="SUPFAM" id="SSF57196">
    <property type="entry name" value="EGF/Laminin"/>
    <property type="match status" value="4"/>
</dbReference>
<keyword evidence="5 8" id="KW-1015">Disulfide bond</keyword>
<dbReference type="Pfam" id="PF00053">
    <property type="entry name" value="EGF_laminin"/>
    <property type="match status" value="5"/>
</dbReference>
<dbReference type="GO" id="GO:0009888">
    <property type="term" value="P:tissue development"/>
    <property type="evidence" value="ECO:0007669"/>
    <property type="project" value="TreeGrafter"/>
</dbReference>
<feature type="disulfide bond" evidence="8">
    <location>
        <begin position="542"/>
        <end position="551"/>
    </location>
</feature>
<feature type="disulfide bond" evidence="8">
    <location>
        <begin position="494"/>
        <end position="503"/>
    </location>
</feature>
<keyword evidence="4" id="KW-0084">Basement membrane</keyword>
<feature type="coiled-coil region" evidence="9">
    <location>
        <begin position="754"/>
        <end position="781"/>
    </location>
</feature>
<protein>
    <submittedName>
        <fullName evidence="13 15">Laminin subunit gamma-2</fullName>
    </submittedName>
</protein>
<dbReference type="PROSITE" id="PS01248">
    <property type="entry name" value="EGF_LAM_1"/>
    <property type="match status" value="2"/>
</dbReference>
<evidence type="ECO:0000313" key="13">
    <source>
        <dbReference type="Ensembl" id="ENSLCAP00010009264.1"/>
    </source>
</evidence>
<evidence type="ECO:0000256" key="2">
    <source>
        <dbReference type="ARBA" id="ARBA00022729"/>
    </source>
</evidence>
<feature type="domain" description="Laminin IV type A" evidence="12">
    <location>
        <begin position="166"/>
        <end position="337"/>
    </location>
</feature>
<dbReference type="AlphaFoldDB" id="A0A4W6CCF1"/>
<dbReference type="PROSITE" id="PS50027">
    <property type="entry name" value="EGF_LAM_2"/>
    <property type="match status" value="4"/>
</dbReference>
<feature type="disulfide bond" evidence="8">
    <location>
        <begin position="417"/>
        <end position="434"/>
    </location>
</feature>
<feature type="signal peptide" evidence="10">
    <location>
        <begin position="1"/>
        <end position="22"/>
    </location>
</feature>
<reference evidence="14" key="1">
    <citation type="submission" date="2015-09" db="EMBL/GenBank/DDBJ databases">
        <authorList>
            <person name="Sai Rama Sridatta P."/>
        </authorList>
    </citation>
    <scope>NUCLEOTIDE SEQUENCE [LARGE SCALE GENOMIC DNA]</scope>
</reference>
<keyword evidence="6" id="KW-0325">Glycoprotein</keyword>
<keyword evidence="9" id="KW-0175">Coiled coil</keyword>
<evidence type="ECO:0000256" key="10">
    <source>
        <dbReference type="SAM" id="SignalP"/>
    </source>
</evidence>
<evidence type="ECO:0000256" key="4">
    <source>
        <dbReference type="ARBA" id="ARBA00022869"/>
    </source>
</evidence>
<dbReference type="GO" id="GO:0009887">
    <property type="term" value="P:animal organ morphogenesis"/>
    <property type="evidence" value="ECO:0007669"/>
    <property type="project" value="TreeGrafter"/>
</dbReference>
<dbReference type="CTD" id="3918"/>
<name>A0A4W6CCF1_LATCA</name>
<dbReference type="SMART" id="SM00281">
    <property type="entry name" value="LamB"/>
    <property type="match status" value="1"/>
</dbReference>
<dbReference type="PRINTS" id="PR00011">
    <property type="entry name" value="EGFLAMININ"/>
</dbReference>
<sequence length="1133" mass="123103">MRSSSSWISLCAVLAAVCAVQATYTHYSTVRCDCNGRSRYCLRDAWGLHCVDCQGNTEGRHCERCKDGYYLQGAGLSCTPCGCNPTGSVSATCDSRGRCSCKEGVTGEKCDRCADGPIGPNGCTQSRQPREDSGSLSLPCFCYGHSSTCSPQSGYSVHNITSTFTTGPEGWKVATSHGVTPDDVHFRWSPTHQDLEVISKNSLPIYLYAPAPYLGNQLLSYGQNFSFSLRLDRGVRHPSANDVILEGAGLRVSASLGDLLSIVPCGQKIKYSFRLDEQPGSRWSPQLSSLHFQTLLQNLTAIKIRATFGDKGRGYLDNVQLVSAQRGDGVPARWVQTCSCPSGYEGEFCEQCAAGFKRRNPADGAFSPCEPCSCRGGSCDPQTGDCYSADETPGDRSCSEGFYRDPWQPQTCKKCPCPEGVSCSVAAGSLEPRCDNCPTGTTGPRCDVCQEGFYGDPAGAAGLRRPCRPCQCNGHIDVSVVGSCDRISGKCLKCLNNTKGQNCEDCLRGFYHRRLTDACKPCDCDLQGSESRQCDDSGRCQCKPGFEGLRCQRSNCPACFSPIKAKMGDYTTQLKKLETLFADMDKGLTPTTSAQMEATLRATEQLVKDLHDNTEQLRDLEKSLQGRLSSISRSQLAEEQDIQNIADTADDIKQRQKTYKMEVEDVQTLMAEMKRKLEEAKTKLRSAELPLGDAPLGSNFLSSLVQTATSLADTHQTDATAVERTANKALSDSEKSLALVRALMNKENKVKEVIGDLKTMYDQTSARVKGLENQAIRLSGEARDESKMSEGMLKNIATMERNLPTSLKGEMDAMVTRLDGLNGLAEDNILGFEVLQRGVQADKAVTEDLLAKGKAAQKEFNKLLDRVNVAKADTEGALKLINSNTKDLDDALNTLRGFDQQIDISRADADSAIKRLPGINTTIQQAVGSNAKMLSILEDMSDNYNNALGTINELEGLVNGLEGSFGALPSYSGLVNEATKLNKEAQDLRTKADDLTGDLEFELDSARRLEVDAEQAAAGAAAAFNNARHTRDAVGKTLRDINSMLANMNQPGVAVDENAVKQLEDSLAGAQREVEGRLKPRLRDMEQQEVAMILRLSDINVDIDTLLGDIANLEDILKTIPRGCYNSPPIEEA</sequence>
<dbReference type="Ensembl" id="ENSLCAT00010009479.1">
    <property type="protein sequence ID" value="ENSLCAP00010009264.1"/>
    <property type="gene ID" value="ENSLCAG00010004450.1"/>
</dbReference>
<evidence type="ECO:0000313" key="14">
    <source>
        <dbReference type="Proteomes" id="UP000314980"/>
    </source>
</evidence>
<dbReference type="GO" id="GO:0005604">
    <property type="term" value="C:basement membrane"/>
    <property type="evidence" value="ECO:0007669"/>
    <property type="project" value="UniProtKB-SubCell"/>
</dbReference>
<dbReference type="Gene3D" id="2.10.25.10">
    <property type="entry name" value="Laminin"/>
    <property type="match status" value="5"/>
</dbReference>
<reference evidence="13" key="3">
    <citation type="submission" date="2025-05" db="UniProtKB">
        <authorList>
            <consortium name="Ensembl"/>
        </authorList>
    </citation>
    <scope>IDENTIFICATION</scope>
</reference>
<dbReference type="PANTHER" id="PTHR10574">
    <property type="entry name" value="NETRIN/LAMININ-RELATED"/>
    <property type="match status" value="1"/>
</dbReference>
<dbReference type="OrthoDB" id="430826at2759"/>
<reference evidence="15" key="2">
    <citation type="submission" date="2025-04" db="UniProtKB">
        <authorList>
            <consortium name="RefSeq"/>
        </authorList>
    </citation>
    <scope>IDENTIFICATION</scope>
    <source>
        <tissue evidence="15">Brain</tissue>
    </source>
</reference>
<evidence type="ECO:0000256" key="9">
    <source>
        <dbReference type="SAM" id="Coils"/>
    </source>
</evidence>
<dbReference type="KEGG" id="lcf:108884874"/>
<dbReference type="PANTHER" id="PTHR10574:SF270">
    <property type="entry name" value="LAMININ SUBUNIT GAMMA-1"/>
    <property type="match status" value="1"/>
</dbReference>
<keyword evidence="7 8" id="KW-0424">Laminin EGF-like domain</keyword>
<feature type="disulfide bond" evidence="8">
    <location>
        <begin position="522"/>
        <end position="534"/>
    </location>
</feature>
<evidence type="ECO:0000259" key="11">
    <source>
        <dbReference type="PROSITE" id="PS50027"/>
    </source>
</evidence>
<evidence type="ECO:0000256" key="8">
    <source>
        <dbReference type="PROSITE-ProRule" id="PRU00460"/>
    </source>
</evidence>
<keyword evidence="3" id="KW-0677">Repeat</keyword>
<feature type="domain" description="Laminin EGF-like" evidence="11">
    <location>
        <begin position="470"/>
        <end position="521"/>
    </location>
</feature>
<keyword evidence="4" id="KW-0272">Extracellular matrix</keyword>
<dbReference type="PROSITE" id="PS51115">
    <property type="entry name" value="LAMININ_IVA"/>
    <property type="match status" value="1"/>
</dbReference>
<dbReference type="InParanoid" id="A0A4W6CCF1"/>